<evidence type="ECO:0000256" key="9">
    <source>
        <dbReference type="SAM" id="Phobius"/>
    </source>
</evidence>
<feature type="transmembrane region" description="Helical" evidence="9">
    <location>
        <begin position="164"/>
        <end position="181"/>
    </location>
</feature>
<dbReference type="Proteomes" id="UP000092573">
    <property type="component" value="Chromosome"/>
</dbReference>
<keyword evidence="7 9" id="KW-0472">Membrane</keyword>
<organism evidence="12 13">
    <name type="scientific">Paenibacillus yonginensis</name>
    <dbReference type="NCBI Taxonomy" id="1462996"/>
    <lineage>
        <taxon>Bacteria</taxon>
        <taxon>Bacillati</taxon>
        <taxon>Bacillota</taxon>
        <taxon>Bacilli</taxon>
        <taxon>Bacillales</taxon>
        <taxon>Paenibacillaceae</taxon>
        <taxon>Paenibacillus</taxon>
    </lineage>
</organism>
<dbReference type="InterPro" id="IPR056785">
    <property type="entry name" value="YkcA/B-like_C"/>
</dbReference>
<sequence>MKERRNSTRRVDYFLLASMLVAAFLNIYLIWTDKYANTYYTTAVASMMKNMHNFFYGTLDSGGFVTVDKPPLTFMIQTIFAFIFGLHGWSVILPQALAGVGSVLLVYLLVKPNFGSGAARIAALVMACTPVAVSVSRTNNIDSMLVFALLLAVWFLFKGVKQHKRWAVIVGFGLVGVGFNIKMLEAYMVLPAFYFFYILAGAGGWRKKAVTLALSTVVCAVISLSWAVIVDSVPEDQRPYIGSSETNSVLDLAFGYNGISRLTGDRSPGGGGGRSDRGLEFGLGTGTGTADGSGSGGFAGTRAGIRSGESRNGSAGVEGGQSDGGRGFGGVNGGDFGNPGFTGERPTMNFGGGGAFNTGTKGPLRLFQSELSGQASWMLPFVLFGCTALFASFRIRHMSWKHKEVLFWLAWLIPVMGFFSMAGFFHQYYLIMMAPPIAALTGAGWSEMARQWRERDSWKAWLLPAAVLLTAAFSWYIVHPYDSVIGKGWSVAILVTGVLATLWLTVGLLNASLSKMPAVLGFLILLIGPMYWAFTPIIYGQSSMTPAAGPGLTAGLGRFGGFGDFPNFAGRRNADTSAMSANSERNSANGSGDNSWAAVDDSGATRNPWNPGVGFPAAGGTEAGGDSSRGLTRGASAPGEGVSLNENLYQYLKDHNTGQKYLLAATDYTTLAPYIIEKGETVISLGGFSGSDPVLSVERLQELINSGQLKYIYLSGGRGGNSTLTQWIEDHGTEVPSSEWGEETGQASNGDQAGGQGQTGGFGFGREGTLYAFSPEQGE</sequence>
<name>A0A1B1N6P5_9BACL</name>
<dbReference type="EMBL" id="CP014167">
    <property type="protein sequence ID" value="ANS77110.1"/>
    <property type="molecule type" value="Genomic_DNA"/>
</dbReference>
<dbReference type="Pfam" id="PF13231">
    <property type="entry name" value="PMT_2"/>
    <property type="match status" value="1"/>
</dbReference>
<protein>
    <submittedName>
        <fullName evidence="12">Uncharacterized protein</fullName>
    </submittedName>
</protein>
<feature type="transmembrane region" description="Helical" evidence="9">
    <location>
        <begin position="489"/>
        <end position="509"/>
    </location>
</feature>
<keyword evidence="5 9" id="KW-0812">Transmembrane</keyword>
<feature type="domain" description="Putative mannosyltransferase YkcA/B-like C-terminal" evidence="11">
    <location>
        <begin position="648"/>
        <end position="731"/>
    </location>
</feature>
<dbReference type="PANTHER" id="PTHR33908">
    <property type="entry name" value="MANNOSYLTRANSFERASE YKCB-RELATED"/>
    <property type="match status" value="1"/>
</dbReference>
<feature type="transmembrane region" description="Helical" evidence="9">
    <location>
        <begin position="212"/>
        <end position="230"/>
    </location>
</feature>
<dbReference type="InterPro" id="IPR038731">
    <property type="entry name" value="RgtA/B/C-like"/>
</dbReference>
<feature type="transmembrane region" description="Helical" evidence="9">
    <location>
        <begin position="428"/>
        <end position="446"/>
    </location>
</feature>
<dbReference type="PANTHER" id="PTHR33908:SF3">
    <property type="entry name" value="UNDECAPRENYL PHOSPHATE-ALPHA-4-AMINO-4-DEOXY-L-ARABINOSE ARABINOSYL TRANSFERASE"/>
    <property type="match status" value="1"/>
</dbReference>
<feature type="transmembrane region" description="Helical" evidence="9">
    <location>
        <begin position="117"/>
        <end position="135"/>
    </location>
</feature>
<feature type="transmembrane region" description="Helical" evidence="9">
    <location>
        <begin position="375"/>
        <end position="393"/>
    </location>
</feature>
<evidence type="ECO:0000259" key="10">
    <source>
        <dbReference type="Pfam" id="PF13231"/>
    </source>
</evidence>
<keyword evidence="2" id="KW-1003">Cell membrane</keyword>
<keyword evidence="6 9" id="KW-1133">Transmembrane helix</keyword>
<keyword evidence="13" id="KW-1185">Reference proteome</keyword>
<evidence type="ECO:0000256" key="1">
    <source>
        <dbReference type="ARBA" id="ARBA00004651"/>
    </source>
</evidence>
<feature type="transmembrane region" description="Helical" evidence="9">
    <location>
        <begin position="458"/>
        <end position="477"/>
    </location>
</feature>
<dbReference type="AlphaFoldDB" id="A0A1B1N6P5"/>
<evidence type="ECO:0000256" key="4">
    <source>
        <dbReference type="ARBA" id="ARBA00022679"/>
    </source>
</evidence>
<feature type="region of interest" description="Disordered" evidence="8">
    <location>
        <begin position="305"/>
        <end position="327"/>
    </location>
</feature>
<feature type="transmembrane region" description="Helical" evidence="9">
    <location>
        <begin position="405"/>
        <end position="422"/>
    </location>
</feature>
<dbReference type="OrthoDB" id="9810398at2"/>
<proteinExistence type="predicted"/>
<feature type="region of interest" description="Disordered" evidence="8">
    <location>
        <begin position="733"/>
        <end position="779"/>
    </location>
</feature>
<feature type="transmembrane region" description="Helical" evidence="9">
    <location>
        <begin position="516"/>
        <end position="534"/>
    </location>
</feature>
<feature type="transmembrane region" description="Helical" evidence="9">
    <location>
        <begin position="12"/>
        <end position="31"/>
    </location>
</feature>
<evidence type="ECO:0000256" key="8">
    <source>
        <dbReference type="SAM" id="MobiDB-lite"/>
    </source>
</evidence>
<dbReference type="KEGG" id="pyg:AWM70_05990"/>
<comment type="subcellular location">
    <subcellularLocation>
        <location evidence="1">Cell membrane</location>
        <topology evidence="1">Multi-pass membrane protein</topology>
    </subcellularLocation>
</comment>
<evidence type="ECO:0000256" key="6">
    <source>
        <dbReference type="ARBA" id="ARBA00022989"/>
    </source>
</evidence>
<evidence type="ECO:0000256" key="7">
    <source>
        <dbReference type="ARBA" id="ARBA00023136"/>
    </source>
</evidence>
<evidence type="ECO:0000256" key="2">
    <source>
        <dbReference type="ARBA" id="ARBA00022475"/>
    </source>
</evidence>
<keyword evidence="3" id="KW-0328">Glycosyltransferase</keyword>
<evidence type="ECO:0000313" key="12">
    <source>
        <dbReference type="EMBL" id="ANS77110.1"/>
    </source>
</evidence>
<dbReference type="GO" id="GO:0005886">
    <property type="term" value="C:plasma membrane"/>
    <property type="evidence" value="ECO:0007669"/>
    <property type="project" value="UniProtKB-SubCell"/>
</dbReference>
<feature type="domain" description="Glycosyltransferase RgtA/B/C/D-like" evidence="10">
    <location>
        <begin position="68"/>
        <end position="226"/>
    </location>
</feature>
<evidence type="ECO:0000259" key="11">
    <source>
        <dbReference type="Pfam" id="PF24878"/>
    </source>
</evidence>
<feature type="compositionally biased region" description="Gly residues" evidence="8">
    <location>
        <begin position="752"/>
        <end position="766"/>
    </location>
</feature>
<evidence type="ECO:0000313" key="13">
    <source>
        <dbReference type="Proteomes" id="UP000092573"/>
    </source>
</evidence>
<evidence type="ECO:0000256" key="5">
    <source>
        <dbReference type="ARBA" id="ARBA00022692"/>
    </source>
</evidence>
<dbReference type="GO" id="GO:0010041">
    <property type="term" value="P:response to iron(III) ion"/>
    <property type="evidence" value="ECO:0007669"/>
    <property type="project" value="TreeGrafter"/>
</dbReference>
<dbReference type="GO" id="GO:0016763">
    <property type="term" value="F:pentosyltransferase activity"/>
    <property type="evidence" value="ECO:0007669"/>
    <property type="project" value="TreeGrafter"/>
</dbReference>
<feature type="compositionally biased region" description="Gly residues" evidence="8">
    <location>
        <begin position="316"/>
        <end position="327"/>
    </location>
</feature>
<feature type="transmembrane region" description="Helical" evidence="9">
    <location>
        <begin position="141"/>
        <end position="157"/>
    </location>
</feature>
<dbReference type="Pfam" id="PF24878">
    <property type="entry name" value="YkcB_C"/>
    <property type="match status" value="1"/>
</dbReference>
<accession>A0A1B1N6P5</accession>
<evidence type="ECO:0000256" key="3">
    <source>
        <dbReference type="ARBA" id="ARBA00022676"/>
    </source>
</evidence>
<dbReference type="InterPro" id="IPR050297">
    <property type="entry name" value="LipidA_mod_glycosyltrf_83"/>
</dbReference>
<feature type="region of interest" description="Disordered" evidence="8">
    <location>
        <begin position="576"/>
        <end position="639"/>
    </location>
</feature>
<dbReference type="GO" id="GO:0009103">
    <property type="term" value="P:lipopolysaccharide biosynthetic process"/>
    <property type="evidence" value="ECO:0007669"/>
    <property type="project" value="UniProtKB-ARBA"/>
</dbReference>
<feature type="compositionally biased region" description="Polar residues" evidence="8">
    <location>
        <begin position="576"/>
        <end position="594"/>
    </location>
</feature>
<reference evidence="12 13" key="1">
    <citation type="submission" date="2016-01" db="EMBL/GenBank/DDBJ databases">
        <title>Complete Genome Sequence of Paenibacillus yonginensis DCY84, a novel Plant Growth-Promoting Bacteria with Elicitation of Induced Systemic Resistance.</title>
        <authorList>
            <person name="Kim Y.J."/>
            <person name="Yang D.C."/>
            <person name="Sukweenadhi J."/>
        </authorList>
    </citation>
    <scope>NUCLEOTIDE SEQUENCE [LARGE SCALE GENOMIC DNA]</scope>
    <source>
        <strain evidence="12 13">DCY84</strain>
    </source>
</reference>
<keyword evidence="4" id="KW-0808">Transferase</keyword>
<gene>
    <name evidence="12" type="ORF">AWM70_05990</name>
</gene>
<feature type="transmembrane region" description="Helical" evidence="9">
    <location>
        <begin position="187"/>
        <end position="205"/>
    </location>
</feature>
<feature type="transmembrane region" description="Helical" evidence="9">
    <location>
        <begin position="79"/>
        <end position="110"/>
    </location>
</feature>
<dbReference type="STRING" id="1462996.AWM70_05990"/>